<sequence length="260" mass="28643">MRDEKSVTRPGQTTTLHQTILREIEGKIVSGEWPPGHRLPFEVNLAEQYGCSRMTVNKVMTQLAKAGLIERHRKAGSFVTAPRAQSAILEIHDVEGEVRSLGLPYAYVLKAQSQGKTTADERLQMEIARGTLLRRIVAVHMGGGKPFCLEERLINTTVVAEAADVDFEQTPPGPWLIAQVPWTTAEHRISAISASRETARLLDKPAGTSCLVIERRTWSMTGAVTFVRFTYPGELHTLVARFTPAQSANSDGSNQALDRA</sequence>
<protein>
    <recommendedName>
        <fullName evidence="4">Histidine utilization repressor</fullName>
    </recommendedName>
</protein>
<evidence type="ECO:0000259" key="5">
    <source>
        <dbReference type="PROSITE" id="PS50949"/>
    </source>
</evidence>
<keyword evidence="1" id="KW-0805">Transcription regulation</keyword>
<name>A0A1I3I9S5_9HYPH</name>
<dbReference type="PANTHER" id="PTHR44846:SF16">
    <property type="entry name" value="TRANSCRIPTIONAL REGULATOR PHNF-RELATED"/>
    <property type="match status" value="1"/>
</dbReference>
<keyword evidence="3" id="KW-0804">Transcription</keyword>
<feature type="domain" description="HTH gntR-type" evidence="5">
    <location>
        <begin position="14"/>
        <end position="82"/>
    </location>
</feature>
<evidence type="ECO:0000256" key="2">
    <source>
        <dbReference type="ARBA" id="ARBA00023125"/>
    </source>
</evidence>
<dbReference type="InterPro" id="IPR050679">
    <property type="entry name" value="Bact_HTH_transcr_reg"/>
</dbReference>
<dbReference type="Gene3D" id="3.40.1410.10">
    <property type="entry name" value="Chorismate lyase-like"/>
    <property type="match status" value="1"/>
</dbReference>
<evidence type="ECO:0000256" key="1">
    <source>
        <dbReference type="ARBA" id="ARBA00023015"/>
    </source>
</evidence>
<dbReference type="InterPro" id="IPR036390">
    <property type="entry name" value="WH_DNA-bd_sf"/>
</dbReference>
<dbReference type="PROSITE" id="PS50949">
    <property type="entry name" value="HTH_GNTR"/>
    <property type="match status" value="1"/>
</dbReference>
<dbReference type="SMART" id="SM00345">
    <property type="entry name" value="HTH_GNTR"/>
    <property type="match status" value="1"/>
</dbReference>
<evidence type="ECO:0000313" key="7">
    <source>
        <dbReference type="Proteomes" id="UP000242763"/>
    </source>
</evidence>
<dbReference type="FunFam" id="1.10.10.10:FF:000079">
    <property type="entry name" value="GntR family transcriptional regulator"/>
    <property type="match status" value="1"/>
</dbReference>
<dbReference type="GO" id="GO:0045892">
    <property type="term" value="P:negative regulation of DNA-templated transcription"/>
    <property type="evidence" value="ECO:0007669"/>
    <property type="project" value="UniProtKB-UniRule"/>
</dbReference>
<dbReference type="InterPro" id="IPR011663">
    <property type="entry name" value="UTRA"/>
</dbReference>
<gene>
    <name evidence="6" type="ORF">SAMN03080618_00464</name>
</gene>
<dbReference type="CDD" id="cd07377">
    <property type="entry name" value="WHTH_GntR"/>
    <property type="match status" value="1"/>
</dbReference>
<dbReference type="GO" id="GO:0003700">
    <property type="term" value="F:DNA-binding transcription factor activity"/>
    <property type="evidence" value="ECO:0007669"/>
    <property type="project" value="UniProtKB-UniRule"/>
</dbReference>
<dbReference type="NCBIfam" id="TIGR02018">
    <property type="entry name" value="his_ut_repres"/>
    <property type="match status" value="1"/>
</dbReference>
<dbReference type="Gene3D" id="1.10.10.10">
    <property type="entry name" value="Winged helix-like DNA-binding domain superfamily/Winged helix DNA-binding domain"/>
    <property type="match status" value="1"/>
</dbReference>
<dbReference type="GO" id="GO:0006547">
    <property type="term" value="P:L-histidine metabolic process"/>
    <property type="evidence" value="ECO:0007669"/>
    <property type="project" value="UniProtKB-UniRule"/>
</dbReference>
<organism evidence="6 7">
    <name type="scientific">Aquamicrobium aerolatum DSM 21857</name>
    <dbReference type="NCBI Taxonomy" id="1121003"/>
    <lineage>
        <taxon>Bacteria</taxon>
        <taxon>Pseudomonadati</taxon>
        <taxon>Pseudomonadota</taxon>
        <taxon>Alphaproteobacteria</taxon>
        <taxon>Hyphomicrobiales</taxon>
        <taxon>Phyllobacteriaceae</taxon>
        <taxon>Aerobium</taxon>
    </lineage>
</organism>
<dbReference type="PANTHER" id="PTHR44846">
    <property type="entry name" value="MANNOSYL-D-GLYCERATE TRANSPORT/METABOLISM SYSTEM REPRESSOR MNGR-RELATED"/>
    <property type="match status" value="1"/>
</dbReference>
<dbReference type="InterPro" id="IPR000524">
    <property type="entry name" value="Tscrpt_reg_HTH_GntR"/>
</dbReference>
<dbReference type="SUPFAM" id="SSF46785">
    <property type="entry name" value="Winged helix' DNA-binding domain"/>
    <property type="match status" value="1"/>
</dbReference>
<dbReference type="Pfam" id="PF00392">
    <property type="entry name" value="GntR"/>
    <property type="match status" value="1"/>
</dbReference>
<accession>A0A1I3I9S5</accession>
<dbReference type="AlphaFoldDB" id="A0A1I3I9S5"/>
<dbReference type="InterPro" id="IPR010248">
    <property type="entry name" value="His_ut_repres"/>
</dbReference>
<keyword evidence="7" id="KW-1185">Reference proteome</keyword>
<dbReference type="GO" id="GO:0003677">
    <property type="term" value="F:DNA binding"/>
    <property type="evidence" value="ECO:0007669"/>
    <property type="project" value="UniProtKB-UniRule"/>
</dbReference>
<dbReference type="Proteomes" id="UP000242763">
    <property type="component" value="Unassembled WGS sequence"/>
</dbReference>
<dbReference type="EMBL" id="FORF01000002">
    <property type="protein sequence ID" value="SFI44610.1"/>
    <property type="molecule type" value="Genomic_DNA"/>
</dbReference>
<keyword evidence="2" id="KW-0238">DNA-binding</keyword>
<dbReference type="OrthoDB" id="9808698at2"/>
<proteinExistence type="predicted"/>
<dbReference type="Pfam" id="PF07702">
    <property type="entry name" value="UTRA"/>
    <property type="match status" value="1"/>
</dbReference>
<dbReference type="STRING" id="1121003.SAMN03080618_00464"/>
<dbReference type="InterPro" id="IPR028978">
    <property type="entry name" value="Chorismate_lyase_/UTRA_dom_sf"/>
</dbReference>
<dbReference type="PRINTS" id="PR00035">
    <property type="entry name" value="HTHGNTR"/>
</dbReference>
<reference evidence="7" key="1">
    <citation type="submission" date="2016-10" db="EMBL/GenBank/DDBJ databases">
        <authorList>
            <person name="Varghese N."/>
            <person name="Submissions S."/>
        </authorList>
    </citation>
    <scope>NUCLEOTIDE SEQUENCE [LARGE SCALE GENOMIC DNA]</scope>
    <source>
        <strain evidence="7">DSM 21857</strain>
    </source>
</reference>
<dbReference type="SUPFAM" id="SSF64288">
    <property type="entry name" value="Chorismate lyase-like"/>
    <property type="match status" value="1"/>
</dbReference>
<evidence type="ECO:0000313" key="6">
    <source>
        <dbReference type="EMBL" id="SFI44610.1"/>
    </source>
</evidence>
<dbReference type="SMART" id="SM00866">
    <property type="entry name" value="UTRA"/>
    <property type="match status" value="1"/>
</dbReference>
<dbReference type="InterPro" id="IPR036388">
    <property type="entry name" value="WH-like_DNA-bd_sf"/>
</dbReference>
<evidence type="ECO:0000256" key="3">
    <source>
        <dbReference type="ARBA" id="ARBA00023163"/>
    </source>
</evidence>
<evidence type="ECO:0000256" key="4">
    <source>
        <dbReference type="NCBIfam" id="TIGR02018"/>
    </source>
</evidence>